<dbReference type="EMBL" id="JACVVK020000016">
    <property type="protein sequence ID" value="KAK7504162.1"/>
    <property type="molecule type" value="Genomic_DNA"/>
</dbReference>
<protein>
    <submittedName>
        <fullName evidence="1">Uncharacterized protein</fullName>
    </submittedName>
</protein>
<dbReference type="AlphaFoldDB" id="A0ABD0LYV5"/>
<reference evidence="1 2" key="1">
    <citation type="journal article" date="2023" name="Sci. Data">
        <title>Genome assembly of the Korean intertidal mud-creeper Batillaria attramentaria.</title>
        <authorList>
            <person name="Patra A.K."/>
            <person name="Ho P.T."/>
            <person name="Jun S."/>
            <person name="Lee S.J."/>
            <person name="Kim Y."/>
            <person name="Won Y.J."/>
        </authorList>
    </citation>
    <scope>NUCLEOTIDE SEQUENCE [LARGE SCALE GENOMIC DNA]</scope>
    <source>
        <strain evidence="1">Wonlab-2016</strain>
    </source>
</reference>
<gene>
    <name evidence="1" type="ORF">BaRGS_00004466</name>
</gene>
<sequence length="129" mass="14590">MDCESERHNKRSECLGWKKMCGFLALCFEGKRPIYSEQQVVTELAPVNFAAMRHSRPAWRAKLGTPDRREPLETPFLHTVEEVVQGMGEGVGLAIFMCTYDFVVHVQLSTKLVNLVAVTETRDVECVST</sequence>
<organism evidence="1 2">
    <name type="scientific">Batillaria attramentaria</name>
    <dbReference type="NCBI Taxonomy" id="370345"/>
    <lineage>
        <taxon>Eukaryota</taxon>
        <taxon>Metazoa</taxon>
        <taxon>Spiralia</taxon>
        <taxon>Lophotrochozoa</taxon>
        <taxon>Mollusca</taxon>
        <taxon>Gastropoda</taxon>
        <taxon>Caenogastropoda</taxon>
        <taxon>Sorbeoconcha</taxon>
        <taxon>Cerithioidea</taxon>
        <taxon>Batillariidae</taxon>
        <taxon>Batillaria</taxon>
    </lineage>
</organism>
<name>A0ABD0LYV5_9CAEN</name>
<proteinExistence type="predicted"/>
<evidence type="ECO:0000313" key="1">
    <source>
        <dbReference type="EMBL" id="KAK7504162.1"/>
    </source>
</evidence>
<accession>A0ABD0LYV5</accession>
<comment type="caution">
    <text evidence="1">The sequence shown here is derived from an EMBL/GenBank/DDBJ whole genome shotgun (WGS) entry which is preliminary data.</text>
</comment>
<dbReference type="Proteomes" id="UP001519460">
    <property type="component" value="Unassembled WGS sequence"/>
</dbReference>
<evidence type="ECO:0000313" key="2">
    <source>
        <dbReference type="Proteomes" id="UP001519460"/>
    </source>
</evidence>
<keyword evidence="2" id="KW-1185">Reference proteome</keyword>